<proteinExistence type="predicted"/>
<evidence type="ECO:0000313" key="3">
    <source>
        <dbReference type="EMBL" id="KAJ4437387.1"/>
    </source>
</evidence>
<feature type="compositionally biased region" description="Basic and acidic residues" evidence="1">
    <location>
        <begin position="26"/>
        <end position="47"/>
    </location>
</feature>
<feature type="compositionally biased region" description="Basic and acidic residues" evidence="1">
    <location>
        <begin position="80"/>
        <end position="106"/>
    </location>
</feature>
<accession>A0ABQ8SUN8</accession>
<feature type="domain" description="DDE-1" evidence="2">
    <location>
        <begin position="394"/>
        <end position="503"/>
    </location>
</feature>
<evidence type="ECO:0000256" key="1">
    <source>
        <dbReference type="SAM" id="MobiDB-lite"/>
    </source>
</evidence>
<feature type="compositionally biased region" description="Basic and acidic residues" evidence="1">
    <location>
        <begin position="584"/>
        <end position="613"/>
    </location>
</feature>
<feature type="region of interest" description="Disordered" evidence="1">
    <location>
        <begin position="559"/>
        <end position="613"/>
    </location>
</feature>
<name>A0ABQ8SUN8_PERAM</name>
<keyword evidence="4" id="KW-1185">Reference proteome</keyword>
<protein>
    <recommendedName>
        <fullName evidence="2">DDE-1 domain-containing protein</fullName>
    </recommendedName>
</protein>
<reference evidence="3 4" key="1">
    <citation type="journal article" date="2022" name="Allergy">
        <title>Genome assembly and annotation of Periplaneta americana reveal a comprehensive cockroach allergen profile.</title>
        <authorList>
            <person name="Wang L."/>
            <person name="Xiong Q."/>
            <person name="Saelim N."/>
            <person name="Wang L."/>
            <person name="Nong W."/>
            <person name="Wan A.T."/>
            <person name="Shi M."/>
            <person name="Liu X."/>
            <person name="Cao Q."/>
            <person name="Hui J.H.L."/>
            <person name="Sookrung N."/>
            <person name="Leung T.F."/>
            <person name="Tungtrongchitr A."/>
            <person name="Tsui S.K.W."/>
        </authorList>
    </citation>
    <scope>NUCLEOTIDE SEQUENCE [LARGE SCALE GENOMIC DNA]</scope>
    <source>
        <strain evidence="3">PWHHKU_190912</strain>
    </source>
</reference>
<dbReference type="EMBL" id="JAJSOF020000021">
    <property type="protein sequence ID" value="KAJ4437387.1"/>
    <property type="molecule type" value="Genomic_DNA"/>
</dbReference>
<organism evidence="3 4">
    <name type="scientific">Periplaneta americana</name>
    <name type="common">American cockroach</name>
    <name type="synonym">Blatta americana</name>
    <dbReference type="NCBI Taxonomy" id="6978"/>
    <lineage>
        <taxon>Eukaryota</taxon>
        <taxon>Metazoa</taxon>
        <taxon>Ecdysozoa</taxon>
        <taxon>Arthropoda</taxon>
        <taxon>Hexapoda</taxon>
        <taxon>Insecta</taxon>
        <taxon>Pterygota</taxon>
        <taxon>Neoptera</taxon>
        <taxon>Polyneoptera</taxon>
        <taxon>Dictyoptera</taxon>
        <taxon>Blattodea</taxon>
        <taxon>Blattoidea</taxon>
        <taxon>Blattidae</taxon>
        <taxon>Blattinae</taxon>
        <taxon>Periplaneta</taxon>
    </lineage>
</organism>
<evidence type="ECO:0000313" key="4">
    <source>
        <dbReference type="Proteomes" id="UP001148838"/>
    </source>
</evidence>
<feature type="region of interest" description="Disordered" evidence="1">
    <location>
        <begin position="194"/>
        <end position="226"/>
    </location>
</feature>
<gene>
    <name evidence="3" type="ORF">ANN_17531</name>
</gene>
<dbReference type="Pfam" id="PF03184">
    <property type="entry name" value="DDE_1"/>
    <property type="match status" value="1"/>
</dbReference>
<feature type="region of interest" description="Disordered" evidence="1">
    <location>
        <begin position="1"/>
        <end position="165"/>
    </location>
</feature>
<dbReference type="Proteomes" id="UP001148838">
    <property type="component" value="Unassembled WGS sequence"/>
</dbReference>
<feature type="compositionally biased region" description="Basic and acidic residues" evidence="1">
    <location>
        <begin position="141"/>
        <end position="165"/>
    </location>
</feature>
<sequence>MAGLCEGDNESPGSLKAINDTSNEGDESHPLSEHGKGNSRMANERNKNTPVKHSTKSYKSAAPNKGEKRTPISENEPDDTSNKGDESHPLSEHGKGNSRMANERNKNTPVKHSTKSYKSAAPNKGEKRTPISENEPGDQCKTIKEEQKKVPYRERKECHNPSRDNKELGAQIRGIIINAPRNFLQKTFPNLPSATRPIPHGEKLPVPIPPSTWQEESESDITSSDDVQLSISRDEVYIPDEEREEKPHLKHRWNSTIYSTKRSWQMWFWYSSTGVICLGEVHKSQRAIRASTVDDSRPGSVAPLDRWHLEAEMCNQFKVLANSFHGLMPNDVKRAAFEFAKQIKWNMNIHSPKKQKWQDVIGLKTKEGMEPETILAPKGQERVGAATSADRGTHTTAMCAMSAAGNYICPMFIFGRKGMCPTLEKGGPPDALYSCSKNGWSNELFLKWLEHFAHHSRRTPENPNLLILDNHYSHCTLEAYEFCRILLIITLIFTQSHHRVIPLISQISAYLILFLLHLSAMLQSTVSIAVSETPGEKKKRNYIKISISEILKAISAGPITSNSRRSGRTKKQHSEVLTSTPMKKTFEAKEQKKLSQKKEKKYDPKMSAAKRSDAKKKLPKKLFEYSSEDNDLVMCDNSDDELKATERSALCAMIMVSSCGKWVPAECSGCDSAKGYESKRKDNITALVDKDEGSRRKSIALSHGNNVIMHECFSTFRIDPETAESDVTVLTGLEVPGMSAGLIKVAPFAVRRDLVNDESSLKKENLLRTFGKRTEEETSEVLCMECGIVWGRKWTLRRSEDKQIEAFEMWIWRRMECVKWTDRLRNEAVLERVSEERIMLKLIKKTKRNWLRRNCLQKDALEGMVNG</sequence>
<evidence type="ECO:0000259" key="2">
    <source>
        <dbReference type="Pfam" id="PF03184"/>
    </source>
</evidence>
<comment type="caution">
    <text evidence="3">The sequence shown here is derived from an EMBL/GenBank/DDBJ whole genome shotgun (WGS) entry which is preliminary data.</text>
</comment>
<dbReference type="InterPro" id="IPR004875">
    <property type="entry name" value="DDE_SF_endonuclease_dom"/>
</dbReference>